<dbReference type="EMBL" id="JAVFWL010000003">
    <property type="protein sequence ID" value="KAK6744860.1"/>
    <property type="molecule type" value="Genomic_DNA"/>
</dbReference>
<keyword evidence="3" id="KW-1185">Reference proteome</keyword>
<evidence type="ECO:0000313" key="3">
    <source>
        <dbReference type="Proteomes" id="UP001303046"/>
    </source>
</evidence>
<comment type="caution">
    <text evidence="2">The sequence shown here is derived from an EMBL/GenBank/DDBJ whole genome shotgun (WGS) entry which is preliminary data.</text>
</comment>
<organism evidence="2 3">
    <name type="scientific">Necator americanus</name>
    <name type="common">Human hookworm</name>
    <dbReference type="NCBI Taxonomy" id="51031"/>
    <lineage>
        <taxon>Eukaryota</taxon>
        <taxon>Metazoa</taxon>
        <taxon>Ecdysozoa</taxon>
        <taxon>Nematoda</taxon>
        <taxon>Chromadorea</taxon>
        <taxon>Rhabditida</taxon>
        <taxon>Rhabditina</taxon>
        <taxon>Rhabditomorpha</taxon>
        <taxon>Strongyloidea</taxon>
        <taxon>Ancylostomatidae</taxon>
        <taxon>Bunostominae</taxon>
        <taxon>Necator</taxon>
    </lineage>
</organism>
<name>A0ABR1D2Y2_NECAM</name>
<gene>
    <name evidence="2" type="primary">Necator_chrIII.g12292</name>
    <name evidence="2" type="ORF">RB195_011526</name>
</gene>
<evidence type="ECO:0000256" key="1">
    <source>
        <dbReference type="SAM" id="Coils"/>
    </source>
</evidence>
<reference evidence="2 3" key="1">
    <citation type="submission" date="2023-08" db="EMBL/GenBank/DDBJ databases">
        <title>A Necator americanus chromosomal reference genome.</title>
        <authorList>
            <person name="Ilik V."/>
            <person name="Petrzelkova K.J."/>
            <person name="Pardy F."/>
            <person name="Fuh T."/>
            <person name="Niatou-Singa F.S."/>
            <person name="Gouil Q."/>
            <person name="Baker L."/>
            <person name="Ritchie M.E."/>
            <person name="Jex A.R."/>
            <person name="Gazzola D."/>
            <person name="Li H."/>
            <person name="Toshio Fujiwara R."/>
            <person name="Zhan B."/>
            <person name="Aroian R.V."/>
            <person name="Pafco B."/>
            <person name="Schwarz E.M."/>
        </authorList>
    </citation>
    <scope>NUCLEOTIDE SEQUENCE [LARGE SCALE GENOMIC DNA]</scope>
    <source>
        <strain evidence="2 3">Aroian</strain>
        <tissue evidence="2">Whole animal</tissue>
    </source>
</reference>
<feature type="coiled-coil region" evidence="1">
    <location>
        <begin position="160"/>
        <end position="194"/>
    </location>
</feature>
<dbReference type="Proteomes" id="UP001303046">
    <property type="component" value="Unassembled WGS sequence"/>
</dbReference>
<accession>A0ABR1D2Y2</accession>
<sequence length="271" mass="30373">MPESEARAKIVSEIYYGPYHDAQYFPGSDEGDNAETLAAIKFVNNLGRKSENLTVDYGFLDGNTKKRAFVVVKFGRRLPAPVLVQDFHRFHEMEKSQQSGEDRTEKATELLRLHLERAGTMDALTGWIKKIVEIPVDKRPQDALDHLKKNWNSWNGNIRSTAIKNALKNVQEELAEVLKENQKLKNDIAHYEEALLIKKVAALNASTKQKSMSSRKILNCTGKNEKVEKEMFGGLHTGASFSTGPHDVCASDLCSIPQFDEFGHVSSAVVI</sequence>
<evidence type="ECO:0000313" key="2">
    <source>
        <dbReference type="EMBL" id="KAK6744860.1"/>
    </source>
</evidence>
<keyword evidence="1" id="KW-0175">Coiled coil</keyword>
<protein>
    <submittedName>
        <fullName evidence="2">Uncharacterized protein</fullName>
    </submittedName>
</protein>
<proteinExistence type="predicted"/>